<protein>
    <submittedName>
        <fullName evidence="1">Uncharacterized protein</fullName>
    </submittedName>
</protein>
<evidence type="ECO:0000313" key="1">
    <source>
        <dbReference type="EMBL" id="CAG6698428.1"/>
    </source>
</evidence>
<dbReference type="AlphaFoldDB" id="A0A8D8XIJ3"/>
<organism evidence="1">
    <name type="scientific">Cacopsylla melanoneura</name>
    <dbReference type="NCBI Taxonomy" id="428564"/>
    <lineage>
        <taxon>Eukaryota</taxon>
        <taxon>Metazoa</taxon>
        <taxon>Ecdysozoa</taxon>
        <taxon>Arthropoda</taxon>
        <taxon>Hexapoda</taxon>
        <taxon>Insecta</taxon>
        <taxon>Pterygota</taxon>
        <taxon>Neoptera</taxon>
        <taxon>Paraneoptera</taxon>
        <taxon>Hemiptera</taxon>
        <taxon>Sternorrhyncha</taxon>
        <taxon>Psylloidea</taxon>
        <taxon>Psyllidae</taxon>
        <taxon>Psyllinae</taxon>
        <taxon>Cacopsylla</taxon>
    </lineage>
</organism>
<accession>A0A8D8XIJ3</accession>
<proteinExistence type="predicted"/>
<name>A0A8D8XIJ3_9HEMI</name>
<dbReference type="EMBL" id="HBUF01338016">
    <property type="protein sequence ID" value="CAG6698428.1"/>
    <property type="molecule type" value="Transcribed_RNA"/>
</dbReference>
<sequence length="102" mass="11981">MYAISRTFLRLTAYCIPRLENYFFQLVAGDPNIFSNFWIWRWRVSPTNAEISPESQSKPTLPSHQLFGHLSSFDFQLLNSWKTVILSFNTFESRVQNSNLTL</sequence>
<reference evidence="1" key="1">
    <citation type="submission" date="2021-05" db="EMBL/GenBank/DDBJ databases">
        <authorList>
            <person name="Alioto T."/>
            <person name="Alioto T."/>
            <person name="Gomez Garrido J."/>
        </authorList>
    </citation>
    <scope>NUCLEOTIDE SEQUENCE</scope>
</reference>